<organism evidence="3 4">
    <name type="scientific">Halteria grandinella</name>
    <dbReference type="NCBI Taxonomy" id="5974"/>
    <lineage>
        <taxon>Eukaryota</taxon>
        <taxon>Sar</taxon>
        <taxon>Alveolata</taxon>
        <taxon>Ciliophora</taxon>
        <taxon>Intramacronucleata</taxon>
        <taxon>Spirotrichea</taxon>
        <taxon>Stichotrichia</taxon>
        <taxon>Sporadotrichida</taxon>
        <taxon>Halteriidae</taxon>
        <taxon>Halteria</taxon>
    </lineage>
</organism>
<dbReference type="EMBL" id="RRYP01003767">
    <property type="protein sequence ID" value="TNV83508.1"/>
    <property type="molecule type" value="Genomic_DNA"/>
</dbReference>
<proteinExistence type="predicted"/>
<evidence type="ECO:0000313" key="4">
    <source>
        <dbReference type="Proteomes" id="UP000785679"/>
    </source>
</evidence>
<evidence type="ECO:0000256" key="1">
    <source>
        <dbReference type="SAM" id="MobiDB-lite"/>
    </source>
</evidence>
<keyword evidence="4" id="KW-1185">Reference proteome</keyword>
<evidence type="ECO:0000313" key="3">
    <source>
        <dbReference type="EMBL" id="TNV83508.1"/>
    </source>
</evidence>
<evidence type="ECO:0008006" key="5">
    <source>
        <dbReference type="Google" id="ProtNLM"/>
    </source>
</evidence>
<gene>
    <name evidence="3" type="ORF">FGO68_gene7533</name>
</gene>
<keyword evidence="2" id="KW-1133">Transmembrane helix</keyword>
<feature type="compositionally biased region" description="Low complexity" evidence="1">
    <location>
        <begin position="441"/>
        <end position="452"/>
    </location>
</feature>
<feature type="transmembrane region" description="Helical" evidence="2">
    <location>
        <begin position="458"/>
        <end position="483"/>
    </location>
</feature>
<protein>
    <recommendedName>
        <fullName evidence="5">Transmembrane protein</fullName>
    </recommendedName>
</protein>
<reference evidence="3" key="1">
    <citation type="submission" date="2019-06" db="EMBL/GenBank/DDBJ databases">
        <authorList>
            <person name="Zheng W."/>
        </authorList>
    </citation>
    <scope>NUCLEOTIDE SEQUENCE</scope>
    <source>
        <strain evidence="3">QDHG01</strain>
    </source>
</reference>
<accession>A0A8J8T6V4</accession>
<feature type="compositionally biased region" description="Pro residues" evidence="1">
    <location>
        <begin position="426"/>
        <end position="436"/>
    </location>
</feature>
<feature type="compositionally biased region" description="Basic and acidic residues" evidence="1">
    <location>
        <begin position="785"/>
        <end position="795"/>
    </location>
</feature>
<dbReference type="AlphaFoldDB" id="A0A8J8T6V4"/>
<keyword evidence="2" id="KW-0812">Transmembrane</keyword>
<feature type="region of interest" description="Disordered" evidence="1">
    <location>
        <begin position="747"/>
        <end position="795"/>
    </location>
</feature>
<sequence length="795" mass="88179">MRNFSLDADFTNCDIIQASLITMLKCPFSATFFITNDLYTSNETANFSQFKIDNSTTFAHESKETLLPGTITYIIDTKVYRAYLVNNQSLIVTKQIFSIPFSADQIGDVQVHDNFTLIKYGSNDTFQAFLRPRPEGNANVTKPKSGMLSLSPAPDQIVFKVKAQASYDPQKLFIYLLPNWNNIDNYLFVYNVTQFFANNTILDIQIIQQSRRIFLGRGNNPQALEILGTSFIMFGYPDRNNYNGSMELYETQNYTKVYTINGDTSGSQFGAAFQIIRQSQNVMDFAVLQAVSSIQAGIASVRALRNDTTGNWSFQLQNQAIKSPVAGYQKTLKFATYNTDTVLVKYDSQRNLMFVRICDYLSYYNSSACLPCDPSSQARVSLSSQSPSCATCKDLYISTLTTSSPYNQQLMWERCPDFDPSTLNPITPPPKPPPKPNGGQNDTTNSTSSDSESKGINVIAVAIGIIVPVFVLGGIGIGVWLYCRNKKKKDAENLAEMRKKKKEDGGEVQRKKATDFDKTQVEKKMDEEIMEQIKQLEKEDAKKSDQNKIVIPVSNPKPQEIETVPSLPDIVKQYSDGPSTQNLIPQGATNSHSQTQHFAPSQPIVNLVNNDPYYKTQVPHQVVGVKDVQLHIGTGDSLSEDEEDDNRSQIKGISQLKRDNTYKIVDNRNNTANQQNKVSFSGGGFGSAGAVFQPPPSLFPPLQPPYQAGVNPASTATALNRFSGAPPSGHTVSVPTAFNQQQYSNSVFAQPRASASRPQEQDLNKKKAPGETGDNGPRPDNNDSLEFRSDEDSNI</sequence>
<keyword evidence="2" id="KW-0472">Membrane</keyword>
<feature type="region of interest" description="Disordered" evidence="1">
    <location>
        <begin position="421"/>
        <end position="452"/>
    </location>
</feature>
<dbReference type="Proteomes" id="UP000785679">
    <property type="component" value="Unassembled WGS sequence"/>
</dbReference>
<evidence type="ECO:0000256" key="2">
    <source>
        <dbReference type="SAM" id="Phobius"/>
    </source>
</evidence>
<name>A0A8J8T6V4_HALGN</name>
<comment type="caution">
    <text evidence="3">The sequence shown here is derived from an EMBL/GenBank/DDBJ whole genome shotgun (WGS) entry which is preliminary data.</text>
</comment>
<feature type="compositionally biased region" description="Basic and acidic residues" evidence="1">
    <location>
        <begin position="759"/>
        <end position="769"/>
    </location>
</feature>